<gene>
    <name evidence="3" type="ORF">WA026_019588</name>
</gene>
<dbReference type="EMBL" id="JARQZJ010000013">
    <property type="protein sequence ID" value="KAK9872805.1"/>
    <property type="molecule type" value="Genomic_DNA"/>
</dbReference>
<organism evidence="3 4">
    <name type="scientific">Henosepilachna vigintioctopunctata</name>
    <dbReference type="NCBI Taxonomy" id="420089"/>
    <lineage>
        <taxon>Eukaryota</taxon>
        <taxon>Metazoa</taxon>
        <taxon>Ecdysozoa</taxon>
        <taxon>Arthropoda</taxon>
        <taxon>Hexapoda</taxon>
        <taxon>Insecta</taxon>
        <taxon>Pterygota</taxon>
        <taxon>Neoptera</taxon>
        <taxon>Endopterygota</taxon>
        <taxon>Coleoptera</taxon>
        <taxon>Polyphaga</taxon>
        <taxon>Cucujiformia</taxon>
        <taxon>Coccinelloidea</taxon>
        <taxon>Coccinellidae</taxon>
        <taxon>Epilachninae</taxon>
        <taxon>Epilachnini</taxon>
        <taxon>Henosepilachna</taxon>
    </lineage>
</organism>
<sequence>MKISAYSASVLLHLYGVAAFIIPDEIPSLLSVVYSNIPVIKKGTDSRIGWGFRLGDRADFQFLTELGPQKYTQPLANEPDKTVSNKRSALNDLASELWAQRQEDKKRAQNNRPEEQVGVDTKAGSWLQNWSNGMKKRKPVTVPEKSHIHDDEIRPGLGIGEIDAKSVIPEDESFLLKTLLSNNKVSSKANNDYEYTSSVSPPTILNTTITIKNNLNGNENIVE</sequence>
<feature type="signal peptide" evidence="2">
    <location>
        <begin position="1"/>
        <end position="19"/>
    </location>
</feature>
<feature type="compositionally biased region" description="Basic and acidic residues" evidence="1">
    <location>
        <begin position="101"/>
        <end position="115"/>
    </location>
</feature>
<evidence type="ECO:0000313" key="3">
    <source>
        <dbReference type="EMBL" id="KAK9872805.1"/>
    </source>
</evidence>
<keyword evidence="4" id="KW-1185">Reference proteome</keyword>
<evidence type="ECO:0000313" key="4">
    <source>
        <dbReference type="Proteomes" id="UP001431783"/>
    </source>
</evidence>
<keyword evidence="2" id="KW-0732">Signal</keyword>
<evidence type="ECO:0000256" key="2">
    <source>
        <dbReference type="SAM" id="SignalP"/>
    </source>
</evidence>
<proteinExistence type="predicted"/>
<reference evidence="3 4" key="1">
    <citation type="submission" date="2023-03" db="EMBL/GenBank/DDBJ databases">
        <title>Genome insight into feeding habits of ladybird beetles.</title>
        <authorList>
            <person name="Li H.-S."/>
            <person name="Huang Y.-H."/>
            <person name="Pang H."/>
        </authorList>
    </citation>
    <scope>NUCLEOTIDE SEQUENCE [LARGE SCALE GENOMIC DNA]</scope>
    <source>
        <strain evidence="3">SYSU_2023b</strain>
        <tissue evidence="3">Whole body</tissue>
    </source>
</reference>
<comment type="caution">
    <text evidence="3">The sequence shown here is derived from an EMBL/GenBank/DDBJ whole genome shotgun (WGS) entry which is preliminary data.</text>
</comment>
<dbReference type="AlphaFoldDB" id="A0AAW1TW16"/>
<dbReference type="Proteomes" id="UP001431783">
    <property type="component" value="Unassembled WGS sequence"/>
</dbReference>
<protein>
    <submittedName>
        <fullName evidence="3">Uncharacterized protein</fullName>
    </submittedName>
</protein>
<name>A0AAW1TW16_9CUCU</name>
<feature type="chain" id="PRO_5043519908" evidence="2">
    <location>
        <begin position="20"/>
        <end position="223"/>
    </location>
</feature>
<feature type="region of interest" description="Disordered" evidence="1">
    <location>
        <begin position="101"/>
        <end position="120"/>
    </location>
</feature>
<accession>A0AAW1TW16</accession>
<evidence type="ECO:0000256" key="1">
    <source>
        <dbReference type="SAM" id="MobiDB-lite"/>
    </source>
</evidence>